<protein>
    <recommendedName>
        <fullName evidence="5">AMP-activated protein kinase glycogen-binding domain-containing protein</fullName>
    </recommendedName>
</protein>
<feature type="region of interest" description="Disordered" evidence="1">
    <location>
        <begin position="213"/>
        <end position="276"/>
    </location>
</feature>
<feature type="region of interest" description="Disordered" evidence="1">
    <location>
        <begin position="120"/>
        <end position="171"/>
    </location>
</feature>
<keyword evidence="2" id="KW-1133">Transmembrane helix</keyword>
<evidence type="ECO:0000256" key="1">
    <source>
        <dbReference type="SAM" id="MobiDB-lite"/>
    </source>
</evidence>
<organism evidence="3 4">
    <name type="scientific">Neodothiora populina</name>
    <dbReference type="NCBI Taxonomy" id="2781224"/>
    <lineage>
        <taxon>Eukaryota</taxon>
        <taxon>Fungi</taxon>
        <taxon>Dikarya</taxon>
        <taxon>Ascomycota</taxon>
        <taxon>Pezizomycotina</taxon>
        <taxon>Dothideomycetes</taxon>
        <taxon>Dothideomycetidae</taxon>
        <taxon>Dothideales</taxon>
        <taxon>Dothioraceae</taxon>
        <taxon>Neodothiora</taxon>
    </lineage>
</organism>
<keyword evidence="4" id="KW-1185">Reference proteome</keyword>
<dbReference type="GeneID" id="95977719"/>
<proteinExistence type="predicted"/>
<name>A0ABR3PIM3_9PEZI</name>
<dbReference type="SUPFAM" id="SSF81296">
    <property type="entry name" value="E set domains"/>
    <property type="match status" value="1"/>
</dbReference>
<feature type="compositionally biased region" description="Low complexity" evidence="1">
    <location>
        <begin position="241"/>
        <end position="255"/>
    </location>
</feature>
<dbReference type="Gene3D" id="2.60.40.10">
    <property type="entry name" value="Immunoglobulins"/>
    <property type="match status" value="1"/>
</dbReference>
<dbReference type="InterPro" id="IPR014756">
    <property type="entry name" value="Ig_E-set"/>
</dbReference>
<comment type="caution">
    <text evidence="3">The sequence shown here is derived from an EMBL/GenBank/DDBJ whole genome shotgun (WGS) entry which is preliminary data.</text>
</comment>
<evidence type="ECO:0000313" key="4">
    <source>
        <dbReference type="Proteomes" id="UP001562354"/>
    </source>
</evidence>
<accession>A0ABR3PIM3</accession>
<sequence>MTQKVKISYSSPGLQPPVFIAGSLGDEPWRPIEMDCKRDDYSGELNFWKEFDLEEGEYQYKFRLGPGDWWVLDETHDIVDDGAGNRNNLLVVKAQQTSAPKQTHEHENAVQTHVHDDATAAVQEPESATSDLNGHHPGQDGLSAHEPQNSVLPTPHHTDFSLEDEDEDDIEPFSPLFRHESLSRIHANAGNDEADQDNEDDEEPLSSPLFRHESLSRIHTNPANDDDVPPLFRHESMSPTGARPRLSSGSARSGSFNSHRSDPFEDEDLSDPTLEKFPTARDDIIKHLHRVSSRTSDDGSALDAIIPSPTLSSAISFSAATSPSLSKGSSDHLDAIDEDLAEEVIPELEETTVMPGSAQEVTSGAAEYMTDQKEPVTKLTLSAHEPVHRGPPTPPMTPTREVQSKVNNHDESDAPQKAPRPTTPKFSQAHEDSATNNVAPPSESESVSDPAPESKDSDAKQVGLWNWLSKLCSDRAGSLGIAVAVAVVGAFYAIAGRDSATKVRSFIP</sequence>
<dbReference type="InterPro" id="IPR013783">
    <property type="entry name" value="Ig-like_fold"/>
</dbReference>
<keyword evidence="2" id="KW-0812">Transmembrane</keyword>
<reference evidence="3 4" key="1">
    <citation type="submission" date="2024-07" db="EMBL/GenBank/DDBJ databases">
        <title>Draft sequence of the Neodothiora populina.</title>
        <authorList>
            <person name="Drown D.D."/>
            <person name="Schuette U.S."/>
            <person name="Buechlein A.B."/>
            <person name="Rusch D.R."/>
            <person name="Winton L.W."/>
            <person name="Adams G.A."/>
        </authorList>
    </citation>
    <scope>NUCLEOTIDE SEQUENCE [LARGE SCALE GENOMIC DNA]</scope>
    <source>
        <strain evidence="3 4">CPC 39397</strain>
    </source>
</reference>
<keyword evidence="2" id="KW-0472">Membrane</keyword>
<evidence type="ECO:0000313" key="3">
    <source>
        <dbReference type="EMBL" id="KAL1305869.1"/>
    </source>
</evidence>
<dbReference type="CDD" id="cd02859">
    <property type="entry name" value="E_set_AMPKbeta_like_N"/>
    <property type="match status" value="1"/>
</dbReference>
<dbReference type="RefSeq" id="XP_069202142.1">
    <property type="nucleotide sequence ID" value="XM_069343588.1"/>
</dbReference>
<feature type="compositionally biased region" description="Polar residues" evidence="1">
    <location>
        <begin position="434"/>
        <end position="447"/>
    </location>
</feature>
<dbReference type="Proteomes" id="UP001562354">
    <property type="component" value="Unassembled WGS sequence"/>
</dbReference>
<feature type="compositionally biased region" description="Acidic residues" evidence="1">
    <location>
        <begin position="161"/>
        <end position="171"/>
    </location>
</feature>
<dbReference type="EMBL" id="JBFMKM010000005">
    <property type="protein sequence ID" value="KAL1305869.1"/>
    <property type="molecule type" value="Genomic_DNA"/>
</dbReference>
<evidence type="ECO:0008006" key="5">
    <source>
        <dbReference type="Google" id="ProtNLM"/>
    </source>
</evidence>
<evidence type="ECO:0000256" key="2">
    <source>
        <dbReference type="SAM" id="Phobius"/>
    </source>
</evidence>
<feature type="transmembrane region" description="Helical" evidence="2">
    <location>
        <begin position="476"/>
        <end position="495"/>
    </location>
</feature>
<feature type="region of interest" description="Disordered" evidence="1">
    <location>
        <begin position="381"/>
        <end position="459"/>
    </location>
</feature>
<gene>
    <name evidence="3" type="ORF">AAFC00_004019</name>
</gene>